<organism evidence="8 9">
    <name type="scientific">Chitinophaga rupis</name>
    <dbReference type="NCBI Taxonomy" id="573321"/>
    <lineage>
        <taxon>Bacteria</taxon>
        <taxon>Pseudomonadati</taxon>
        <taxon>Bacteroidota</taxon>
        <taxon>Chitinophagia</taxon>
        <taxon>Chitinophagales</taxon>
        <taxon>Chitinophagaceae</taxon>
        <taxon>Chitinophaga</taxon>
    </lineage>
</organism>
<evidence type="ECO:0000256" key="3">
    <source>
        <dbReference type="ARBA" id="ARBA00022729"/>
    </source>
</evidence>
<keyword evidence="3" id="KW-0732">Signal</keyword>
<dbReference type="Pfam" id="PF07980">
    <property type="entry name" value="SusD_RagB"/>
    <property type="match status" value="1"/>
</dbReference>
<dbReference type="Gene3D" id="1.25.40.390">
    <property type="match status" value="1"/>
</dbReference>
<dbReference type="SUPFAM" id="SSF48452">
    <property type="entry name" value="TPR-like"/>
    <property type="match status" value="1"/>
</dbReference>
<dbReference type="AlphaFoldDB" id="A0A1H7R837"/>
<name>A0A1H7R837_9BACT</name>
<dbReference type="OrthoDB" id="608091at2"/>
<comment type="similarity">
    <text evidence="2">Belongs to the SusD family.</text>
</comment>
<evidence type="ECO:0000256" key="5">
    <source>
        <dbReference type="ARBA" id="ARBA00023237"/>
    </source>
</evidence>
<reference evidence="8 9" key="1">
    <citation type="submission" date="2016-10" db="EMBL/GenBank/DDBJ databases">
        <authorList>
            <person name="de Groot N.N."/>
        </authorList>
    </citation>
    <scope>NUCLEOTIDE SEQUENCE [LARGE SCALE GENOMIC DNA]</scope>
    <source>
        <strain evidence="8 9">DSM 21039</strain>
    </source>
</reference>
<feature type="domain" description="RagB/SusD" evidence="6">
    <location>
        <begin position="313"/>
        <end position="611"/>
    </location>
</feature>
<dbReference type="GO" id="GO:0009279">
    <property type="term" value="C:cell outer membrane"/>
    <property type="evidence" value="ECO:0007669"/>
    <property type="project" value="UniProtKB-SubCell"/>
</dbReference>
<sequence>MQSYIILLLAAVLLFTTSSCKKDYLEKTPDEDLTQEQVFTNAIFAEQYLANIYSHLPKELAMVDNPCGGCAVNNPFNAASDELEISYEPNFANAMNNGNWNADSYVQDIWSQSYIAIRKANIFLENIGKLVPSELAGEDKITNWKGEAMFLRALHHFFLIRAYGPVPIIDRTLLLDEDLTAFKRQPIEKCVEFIVSECDKAAALLPLRITATTDYGKPSKVACMALKARALLYMASPLWNGNPDYASFKDKEGMRLFPDFQAARWDAAAAAAKACIDLAESAGHKLHRSGADPVKNYQEVFYINFNEEVFFTSNDPDYLNIDAYSEPRGMPGAGWPLQDATQNIVDDYEMANGMRPILGYNADMTPIINPLSGYNERTQAATATDQYYAGTRGMYVDREPRFYASINFTGAKFKTGPPQNRSTPLEFWKGGLDGRPFDAGANFSETGYLMKKLTNPSYVMQPKAGPIRTWIFFRLGEQYLNYAEALNEAQGPLPDVYKYVNLIRDRAGLPGLPPGLSQSDMRERIHHERRIELAFETHRYFDEHRWKIAEKIDNANIYGLDVLTDGYNISSDAFYVRKVVEKRVFEKKHYLWPIQQRELEKNRNLVQNPGW</sequence>
<evidence type="ECO:0000313" key="8">
    <source>
        <dbReference type="EMBL" id="SEL56074.1"/>
    </source>
</evidence>
<gene>
    <name evidence="8" type="ORF">SAMN04488505_102551</name>
</gene>
<feature type="domain" description="SusD-like N-terminal" evidence="7">
    <location>
        <begin position="23"/>
        <end position="230"/>
    </location>
</feature>
<proteinExistence type="inferred from homology"/>
<dbReference type="RefSeq" id="WP_089910047.1">
    <property type="nucleotide sequence ID" value="NZ_FOBB01000002.1"/>
</dbReference>
<dbReference type="Pfam" id="PF14322">
    <property type="entry name" value="SusD-like_3"/>
    <property type="match status" value="1"/>
</dbReference>
<keyword evidence="4" id="KW-0472">Membrane</keyword>
<comment type="subcellular location">
    <subcellularLocation>
        <location evidence="1">Cell outer membrane</location>
    </subcellularLocation>
</comment>
<dbReference type="InterPro" id="IPR012944">
    <property type="entry name" value="SusD_RagB_dom"/>
</dbReference>
<evidence type="ECO:0000256" key="1">
    <source>
        <dbReference type="ARBA" id="ARBA00004442"/>
    </source>
</evidence>
<evidence type="ECO:0000256" key="2">
    <source>
        <dbReference type="ARBA" id="ARBA00006275"/>
    </source>
</evidence>
<dbReference type="STRING" id="573321.SAMN04488505_102551"/>
<keyword evidence="9" id="KW-1185">Reference proteome</keyword>
<dbReference type="Proteomes" id="UP000198984">
    <property type="component" value="Unassembled WGS sequence"/>
</dbReference>
<protein>
    <submittedName>
        <fullName evidence="8">Starch-binding associating with outer membrane</fullName>
    </submittedName>
</protein>
<dbReference type="InterPro" id="IPR011990">
    <property type="entry name" value="TPR-like_helical_dom_sf"/>
</dbReference>
<accession>A0A1H7R837</accession>
<dbReference type="InterPro" id="IPR033985">
    <property type="entry name" value="SusD-like_N"/>
</dbReference>
<evidence type="ECO:0000259" key="6">
    <source>
        <dbReference type="Pfam" id="PF07980"/>
    </source>
</evidence>
<evidence type="ECO:0000259" key="7">
    <source>
        <dbReference type="Pfam" id="PF14322"/>
    </source>
</evidence>
<dbReference type="EMBL" id="FOBB01000002">
    <property type="protein sequence ID" value="SEL56074.1"/>
    <property type="molecule type" value="Genomic_DNA"/>
</dbReference>
<evidence type="ECO:0000256" key="4">
    <source>
        <dbReference type="ARBA" id="ARBA00023136"/>
    </source>
</evidence>
<keyword evidence="5" id="KW-0998">Cell outer membrane</keyword>
<evidence type="ECO:0000313" key="9">
    <source>
        <dbReference type="Proteomes" id="UP000198984"/>
    </source>
</evidence>